<dbReference type="OrthoDB" id="10287387at2759"/>
<dbReference type="FunFam" id="1.10.472.80:FF:000009">
    <property type="entry name" value="TBC1 domain family member 13"/>
    <property type="match status" value="1"/>
</dbReference>
<organism evidence="26 27">
    <name type="scientific">Adineta ricciae</name>
    <name type="common">Rotifer</name>
    <dbReference type="NCBI Taxonomy" id="249248"/>
    <lineage>
        <taxon>Eukaryota</taxon>
        <taxon>Metazoa</taxon>
        <taxon>Spiralia</taxon>
        <taxon>Gnathifera</taxon>
        <taxon>Rotifera</taxon>
        <taxon>Eurotatoria</taxon>
        <taxon>Bdelloidea</taxon>
        <taxon>Adinetida</taxon>
        <taxon>Adinetidae</taxon>
        <taxon>Adineta</taxon>
    </lineage>
</organism>
<dbReference type="EMBL" id="CAJNOJ010000010">
    <property type="protein sequence ID" value="CAF0781240.1"/>
    <property type="molecule type" value="Genomic_DNA"/>
</dbReference>
<dbReference type="GO" id="GO:0005096">
    <property type="term" value="F:GTPase activator activity"/>
    <property type="evidence" value="ECO:0007669"/>
    <property type="project" value="UniProtKB-KW"/>
</dbReference>
<keyword evidence="17 23" id="KW-0406">Ion transport</keyword>
<dbReference type="Pfam" id="PF00566">
    <property type="entry name" value="RabGAP-TBC"/>
    <property type="match status" value="1"/>
</dbReference>
<dbReference type="InterPro" id="IPR023299">
    <property type="entry name" value="ATPase_P-typ_cyto_dom_N"/>
</dbReference>
<evidence type="ECO:0000256" key="1">
    <source>
        <dbReference type="ARBA" id="ARBA00004166"/>
    </source>
</evidence>
<protein>
    <recommendedName>
        <fullName evidence="23">Calcium-transporting ATPase</fullName>
        <ecNumber evidence="23">7.2.2.10</ecNumber>
    </recommendedName>
</protein>
<dbReference type="Gene3D" id="3.40.50.1000">
    <property type="entry name" value="HAD superfamily/HAD-like"/>
    <property type="match status" value="1"/>
</dbReference>
<evidence type="ECO:0000256" key="12">
    <source>
        <dbReference type="ARBA" id="ARBA00022840"/>
    </source>
</evidence>
<keyword evidence="5" id="KW-0343">GTPase activation</keyword>
<dbReference type="GO" id="GO:0016020">
    <property type="term" value="C:membrane"/>
    <property type="evidence" value="ECO:0007669"/>
    <property type="project" value="UniProtKB-SubCell"/>
</dbReference>
<dbReference type="SUPFAM" id="SSF81653">
    <property type="entry name" value="Calcium ATPase, transduction domain A"/>
    <property type="match status" value="1"/>
</dbReference>
<dbReference type="Pfam" id="PF13246">
    <property type="entry name" value="Cation_ATPase"/>
    <property type="match status" value="1"/>
</dbReference>
<evidence type="ECO:0000256" key="14">
    <source>
        <dbReference type="ARBA" id="ARBA00022967"/>
    </source>
</evidence>
<evidence type="ECO:0000256" key="24">
    <source>
        <dbReference type="SAM" id="MobiDB-lite"/>
    </source>
</evidence>
<dbReference type="Gene3D" id="1.10.10.750">
    <property type="entry name" value="Ypt/Rab-GAP domain of gyp1p, domain 1"/>
    <property type="match status" value="1"/>
</dbReference>
<evidence type="ECO:0000313" key="26">
    <source>
        <dbReference type="EMBL" id="CAF0781240.1"/>
    </source>
</evidence>
<dbReference type="GO" id="GO:0005524">
    <property type="term" value="F:ATP binding"/>
    <property type="evidence" value="ECO:0007669"/>
    <property type="project" value="UniProtKB-KW"/>
</dbReference>
<evidence type="ECO:0000256" key="5">
    <source>
        <dbReference type="ARBA" id="ARBA00022468"/>
    </source>
</evidence>
<dbReference type="GO" id="GO:0005794">
    <property type="term" value="C:Golgi apparatus"/>
    <property type="evidence" value="ECO:0007669"/>
    <property type="project" value="UniProtKB-SubCell"/>
</dbReference>
<dbReference type="InterPro" id="IPR023298">
    <property type="entry name" value="ATPase_P-typ_TM_dom_sf"/>
</dbReference>
<dbReference type="SUPFAM" id="SSF81665">
    <property type="entry name" value="Calcium ATPase, transmembrane domain M"/>
    <property type="match status" value="1"/>
</dbReference>
<dbReference type="SMART" id="SM00164">
    <property type="entry name" value="TBC"/>
    <property type="match status" value="1"/>
</dbReference>
<dbReference type="FunFam" id="2.70.150.10:FF:000008">
    <property type="entry name" value="Calcium-transporting ATPase"/>
    <property type="match status" value="1"/>
</dbReference>
<evidence type="ECO:0000259" key="25">
    <source>
        <dbReference type="PROSITE" id="PS50086"/>
    </source>
</evidence>
<evidence type="ECO:0000256" key="17">
    <source>
        <dbReference type="ARBA" id="ARBA00023065"/>
    </source>
</evidence>
<evidence type="ECO:0000256" key="8">
    <source>
        <dbReference type="ARBA" id="ARBA00022692"/>
    </source>
</evidence>
<gene>
    <name evidence="26" type="ORF">EDS130_LOCUS3842</name>
</gene>
<sequence length="1290" mass="144898">MTAVPNEFSSANSTMTFLNSDTACRMATDEVIKMLQTDGRLGLNESEIASRLKYYGHNDFETDDEEPIWKKYLGQFKEPMILLLLVSAFISLLMKQYDDSISITIAIIIVVTVAFIQESRAEKEIEALKKLVPPKCVCIRDGKSHQIYARDLVPGDLCILDIGDRIPADLRLIAVNDMTVDESSFTGETKPSMKIIAPVTFGSRQTTINDRKNVCFMGTHVLNGNAKGIVICTGEHSEFGKVFQMMQEEEAPKTPLQKSMDALGKQLSFYSLSIIGFIVIVGWLQGRHILEMFTIGVSLAVAAIPEGLPIVVTVTLALGVQRMAKREAIVKKLPIVETLGCVTVVCSDKTGTLTKNEMTVTNILTSDGQVAEVTGSGYNGDGDVLCNSQRVAYDSHPSIAKIIEVGSVCNNAEIVDSQLRGQPTEGALLAVALKMNLPHLREQFQREHEWPFTHENKWMAVQCVPKYNPNELRIYLKGAIEQVLKLCKKYMHHESPVPLTDDKIKEFIMDSNQMAAKGLRILAMATGPSLDDMIFVGMVGIIDPERPQVAQAVSQLKAGGVQVKMITGDAEKTAKAIASRLKIYESTNLSISGEDLDHMSASELDNAVSKATIFYRVSPKHKLTIVKTLQAQGHIVGMTGDGVNDAVALKAADIGIAMGQTGTDVCKEAADMILVKDDFYTIMSAIEEGKAIFHNIRNFVRFQLSTSIAALSLITLSTVFHFPNPLNAMQILWINIIMDGPPAQSLGVEPVDHDVLRKPPRKVTDAMISKRLIIHMVTSAAVIVIGTLCVFYAEMRDGKVTPRDTTMTFTCFVFFDMFNALSCRSQTKFIFEIGLFSNRFFLVAVFLSIVGQLAVIYFPPLQYVFQTEAISLTDLTNINRTIRMALYQKTMEEFNKLLKSDTIDLKKLKTLAFNGCPTDSGIRSLTWKILLNYLVLDRTKWALYLSKQRELYRGYIRETIIKPGLQSSCQSTVVDHPLNCAPNSSWAAYFKENEVLLQIDKDCRRLCPDLSFFQCKTEYPCAEIMNQEDGFESLRKRIVSSSLKVESRSQSRLTGRLEIQSNNKPSHQKNNSSLNSACDDNEYEVLAAGCEAHWEVVERILFVYSKLNSGQSYVQGMNEIIGPIYYTFATDPNVEWKEHAEADTFYCFTSLMTHLRENFMKIYDNSEFGILGRMQKFLSLLNKTDKEVYDLFEKQNLKPEFYSFRWLTLLLSQEFHLPDVLRIWDSLFADQDQNFQFLLYLCCAMVTLQRDQLLNGSQAQNIRLLQNYPPDTDVHKILQKAAELKRIHHL</sequence>
<dbReference type="EC" id="7.2.2.10" evidence="23"/>
<dbReference type="Pfam" id="PF00689">
    <property type="entry name" value="Cation_ATPase_C"/>
    <property type="match status" value="1"/>
</dbReference>
<dbReference type="NCBIfam" id="TIGR01494">
    <property type="entry name" value="ATPase_P-type"/>
    <property type="match status" value="2"/>
</dbReference>
<keyword evidence="13" id="KW-0460">Magnesium</keyword>
<feature type="transmembrane region" description="Helical" evidence="23">
    <location>
        <begin position="100"/>
        <end position="116"/>
    </location>
</feature>
<comment type="similarity">
    <text evidence="3">Belongs to the cation transport ATPase (P-type) (TC 3.A.3) family. Type IIA subfamily.</text>
</comment>
<dbReference type="Gene3D" id="3.40.1110.10">
    <property type="entry name" value="Calcium-transporting ATPase, cytoplasmic domain N"/>
    <property type="match status" value="1"/>
</dbReference>
<comment type="subunit">
    <text evidence="22">Interacts with RAB1A and RAB10; in a GTP-dependent manner.</text>
</comment>
<dbReference type="InterPro" id="IPR006068">
    <property type="entry name" value="ATPase_P-typ_cation-transptr_C"/>
</dbReference>
<dbReference type="InterPro" id="IPR035969">
    <property type="entry name" value="Rab-GAP_TBC_sf"/>
</dbReference>
<comment type="function">
    <text evidence="21">Acts as a GTPase-activating protein for RAB35. Together with RAB35 may be involved in regulation of insulin-induced glucose transporter SLC2A4/GLUT4 translocation to the plasma membrane in adipocytes.</text>
</comment>
<name>A0A813RJK8_ADIRI</name>
<feature type="region of interest" description="Disordered" evidence="24">
    <location>
        <begin position="1054"/>
        <end position="1073"/>
    </location>
</feature>
<dbReference type="FunFam" id="3.40.1110.10:FF:000006">
    <property type="entry name" value="Calcium-transporting ATPase"/>
    <property type="match status" value="1"/>
</dbReference>
<evidence type="ECO:0000256" key="18">
    <source>
        <dbReference type="ARBA" id="ARBA00023136"/>
    </source>
</evidence>
<evidence type="ECO:0000256" key="13">
    <source>
        <dbReference type="ARBA" id="ARBA00022842"/>
    </source>
</evidence>
<proteinExistence type="inferred from homology"/>
<feature type="transmembrane region" description="Helical" evidence="23">
    <location>
        <begin position="772"/>
        <end position="793"/>
    </location>
</feature>
<keyword evidence="4 23" id="KW-0813">Transport</keyword>
<evidence type="ECO:0000256" key="16">
    <source>
        <dbReference type="ARBA" id="ARBA00023034"/>
    </source>
</evidence>
<dbReference type="SUPFAM" id="SSF81660">
    <property type="entry name" value="Metal cation-transporting ATPase, ATP-binding domain N"/>
    <property type="match status" value="1"/>
</dbReference>
<evidence type="ECO:0000256" key="19">
    <source>
        <dbReference type="ARBA" id="ARBA00047282"/>
    </source>
</evidence>
<evidence type="ECO:0000256" key="10">
    <source>
        <dbReference type="ARBA" id="ARBA00022741"/>
    </source>
</evidence>
<dbReference type="InterPro" id="IPR018303">
    <property type="entry name" value="ATPase_P-typ_P_site"/>
</dbReference>
<dbReference type="PRINTS" id="PR00119">
    <property type="entry name" value="CATATPASE"/>
</dbReference>
<dbReference type="Gene3D" id="1.20.1110.10">
    <property type="entry name" value="Calcium-transporting ATPase, transmembrane domain"/>
    <property type="match status" value="1"/>
</dbReference>
<comment type="caution">
    <text evidence="26">The sequence shown here is derived from an EMBL/GenBank/DDBJ whole genome shotgun (WGS) entry which is preliminary data.</text>
</comment>
<feature type="transmembrane region" description="Helical" evidence="23">
    <location>
        <begin position="292"/>
        <end position="318"/>
    </location>
</feature>
<feature type="transmembrane region" description="Helical" evidence="23">
    <location>
        <begin position="267"/>
        <end position="286"/>
    </location>
</feature>
<dbReference type="Pfam" id="PF00122">
    <property type="entry name" value="E1-E2_ATPase"/>
    <property type="match status" value="1"/>
</dbReference>
<dbReference type="InterPro" id="IPR004014">
    <property type="entry name" value="ATPase_P-typ_cation-transptr_N"/>
</dbReference>
<feature type="transmembrane region" description="Helical" evidence="23">
    <location>
        <begin position="805"/>
        <end position="823"/>
    </location>
</feature>
<evidence type="ECO:0000256" key="15">
    <source>
        <dbReference type="ARBA" id="ARBA00022989"/>
    </source>
</evidence>
<evidence type="ECO:0000256" key="3">
    <source>
        <dbReference type="ARBA" id="ARBA00005675"/>
    </source>
</evidence>
<dbReference type="Gene3D" id="1.10.472.80">
    <property type="entry name" value="Ypt/Rab-GAP domain of gyp1p, domain 3"/>
    <property type="match status" value="1"/>
</dbReference>
<evidence type="ECO:0000256" key="21">
    <source>
        <dbReference type="ARBA" id="ARBA00059763"/>
    </source>
</evidence>
<dbReference type="PANTHER" id="PTHR42861">
    <property type="entry name" value="CALCIUM-TRANSPORTING ATPASE"/>
    <property type="match status" value="1"/>
</dbReference>
<evidence type="ECO:0000256" key="20">
    <source>
        <dbReference type="ARBA" id="ARBA00047330"/>
    </source>
</evidence>
<dbReference type="GO" id="GO:0016887">
    <property type="term" value="F:ATP hydrolysis activity"/>
    <property type="evidence" value="ECO:0007669"/>
    <property type="project" value="InterPro"/>
</dbReference>
<dbReference type="Gene3D" id="2.70.150.10">
    <property type="entry name" value="Calcium-transporting ATPase, cytoplasmic transduction domain A"/>
    <property type="match status" value="1"/>
</dbReference>
<comment type="catalytic activity">
    <reaction evidence="19">
        <text>Ca(2+)(in) + ATP + H2O = Ca(2+)(out) + ADP + phosphate + H(+)</text>
        <dbReference type="Rhea" id="RHEA:18105"/>
        <dbReference type="ChEBI" id="CHEBI:15377"/>
        <dbReference type="ChEBI" id="CHEBI:15378"/>
        <dbReference type="ChEBI" id="CHEBI:29108"/>
        <dbReference type="ChEBI" id="CHEBI:30616"/>
        <dbReference type="ChEBI" id="CHEBI:43474"/>
        <dbReference type="ChEBI" id="CHEBI:456216"/>
        <dbReference type="EC" id="7.2.2.10"/>
    </reaction>
    <physiologicalReaction direction="left-to-right" evidence="19">
        <dbReference type="Rhea" id="RHEA:18106"/>
    </physiologicalReaction>
</comment>
<dbReference type="GO" id="GO:0005388">
    <property type="term" value="F:P-type calcium transporter activity"/>
    <property type="evidence" value="ECO:0007669"/>
    <property type="project" value="UniProtKB-EC"/>
</dbReference>
<feature type="domain" description="Rab-GAP TBC" evidence="25">
    <location>
        <begin position="917"/>
        <end position="1231"/>
    </location>
</feature>
<dbReference type="SFLD" id="SFLDG00002">
    <property type="entry name" value="C1.7:_P-type_atpase_like"/>
    <property type="match status" value="1"/>
</dbReference>
<evidence type="ECO:0000256" key="6">
    <source>
        <dbReference type="ARBA" id="ARBA00022490"/>
    </source>
</evidence>
<accession>A0A813RJK8</accession>
<dbReference type="GO" id="GO:0046872">
    <property type="term" value="F:metal ion binding"/>
    <property type="evidence" value="ECO:0007669"/>
    <property type="project" value="UniProtKB-KW"/>
</dbReference>
<comment type="caution">
    <text evidence="23">Lacks conserved residue(s) required for the propagation of feature annotation.</text>
</comment>
<dbReference type="SUPFAM" id="SSF56784">
    <property type="entry name" value="HAD-like"/>
    <property type="match status" value="1"/>
</dbReference>
<evidence type="ECO:0000256" key="4">
    <source>
        <dbReference type="ARBA" id="ARBA00022448"/>
    </source>
</evidence>
<dbReference type="PROSITE" id="PS00154">
    <property type="entry name" value="ATPASE_E1_E2"/>
    <property type="match status" value="1"/>
</dbReference>
<dbReference type="InterPro" id="IPR000195">
    <property type="entry name" value="Rab-GAP-TBC_dom"/>
</dbReference>
<dbReference type="SFLD" id="SFLDS00003">
    <property type="entry name" value="Haloacid_Dehalogenase"/>
    <property type="match status" value="1"/>
</dbReference>
<dbReference type="InterPro" id="IPR006413">
    <property type="entry name" value="P-type_ATPase_IIA_PMR1"/>
</dbReference>
<dbReference type="InterPro" id="IPR036412">
    <property type="entry name" value="HAD-like_sf"/>
</dbReference>
<dbReference type="NCBIfam" id="TIGR01522">
    <property type="entry name" value="ATPase-IIA2_Ca"/>
    <property type="match status" value="1"/>
</dbReference>
<dbReference type="Pfam" id="PF00690">
    <property type="entry name" value="Cation_ATPase_N"/>
    <property type="match status" value="1"/>
</dbReference>
<comment type="subcellular location">
    <subcellularLocation>
        <location evidence="2">Cytoplasm</location>
    </subcellularLocation>
    <subcellularLocation>
        <location evidence="1">Golgi apparatus</location>
        <location evidence="1">trans-Golgi network membrane</location>
        <topology evidence="1">Multi-pass membrane protein</topology>
    </subcellularLocation>
    <subcellularLocation>
        <location evidence="23">Membrane</location>
        <topology evidence="23">Multi-pass membrane protein</topology>
    </subcellularLocation>
</comment>
<dbReference type="InterPro" id="IPR059000">
    <property type="entry name" value="ATPase_P-type_domA"/>
</dbReference>
<dbReference type="PRINTS" id="PR00120">
    <property type="entry name" value="HATPASE"/>
</dbReference>
<keyword evidence="9" id="KW-0479">Metal-binding</keyword>
<keyword evidence="8 23" id="KW-0812">Transmembrane</keyword>
<keyword evidence="11 23" id="KW-0106">Calcium</keyword>
<reference evidence="26" key="1">
    <citation type="submission" date="2021-02" db="EMBL/GenBank/DDBJ databases">
        <authorList>
            <person name="Nowell W R."/>
        </authorList>
    </citation>
    <scope>NUCLEOTIDE SEQUENCE</scope>
</reference>
<keyword evidence="7 23" id="KW-0109">Calcium transport</keyword>
<comment type="function">
    <text evidence="23">Catalyzes the hydrolysis of ATP coupled with the transport of calcium.</text>
</comment>
<comment type="catalytic activity">
    <reaction evidence="20">
        <text>Mn(2+)(in) + ATP + H2O = Mn(2+)(out) + ADP + phosphate + H(+)</text>
        <dbReference type="Rhea" id="RHEA:66820"/>
        <dbReference type="ChEBI" id="CHEBI:15377"/>
        <dbReference type="ChEBI" id="CHEBI:15378"/>
        <dbReference type="ChEBI" id="CHEBI:29035"/>
        <dbReference type="ChEBI" id="CHEBI:30616"/>
        <dbReference type="ChEBI" id="CHEBI:43474"/>
        <dbReference type="ChEBI" id="CHEBI:456216"/>
    </reaction>
    <physiologicalReaction direction="left-to-right" evidence="20">
        <dbReference type="Rhea" id="RHEA:66821"/>
    </physiologicalReaction>
</comment>
<evidence type="ECO:0000256" key="11">
    <source>
        <dbReference type="ARBA" id="ARBA00022837"/>
    </source>
</evidence>
<evidence type="ECO:0000313" key="27">
    <source>
        <dbReference type="Proteomes" id="UP000663852"/>
    </source>
</evidence>
<dbReference type="InterPro" id="IPR023214">
    <property type="entry name" value="HAD_sf"/>
</dbReference>
<keyword evidence="6" id="KW-0963">Cytoplasm</keyword>
<evidence type="ECO:0000256" key="9">
    <source>
        <dbReference type="ARBA" id="ARBA00022723"/>
    </source>
</evidence>
<evidence type="ECO:0000256" key="22">
    <source>
        <dbReference type="ARBA" id="ARBA00064536"/>
    </source>
</evidence>
<dbReference type="InterPro" id="IPR044492">
    <property type="entry name" value="P_typ_ATPase_HD_dom"/>
</dbReference>
<evidence type="ECO:0000256" key="7">
    <source>
        <dbReference type="ARBA" id="ARBA00022568"/>
    </source>
</evidence>
<dbReference type="PROSITE" id="PS50086">
    <property type="entry name" value="TBC_RABGAP"/>
    <property type="match status" value="1"/>
</dbReference>
<dbReference type="InterPro" id="IPR001757">
    <property type="entry name" value="P_typ_ATPase"/>
</dbReference>
<dbReference type="FunFam" id="1.10.8.270:FF:000019">
    <property type="entry name" value="TBC1 domain family member 13"/>
    <property type="match status" value="1"/>
</dbReference>
<dbReference type="SMART" id="SM00831">
    <property type="entry name" value="Cation_ATPase_N"/>
    <property type="match status" value="1"/>
</dbReference>
<dbReference type="SFLD" id="SFLDF00027">
    <property type="entry name" value="p-type_atpase"/>
    <property type="match status" value="1"/>
</dbReference>
<keyword evidence="10 23" id="KW-0547">Nucleotide-binding</keyword>
<dbReference type="SUPFAM" id="SSF47923">
    <property type="entry name" value="Ypt/Rab-GAP domain of gyp1p"/>
    <property type="match status" value="2"/>
</dbReference>
<dbReference type="Proteomes" id="UP000663852">
    <property type="component" value="Unassembled WGS sequence"/>
</dbReference>
<keyword evidence="12 23" id="KW-0067">ATP-binding</keyword>
<evidence type="ECO:0000256" key="23">
    <source>
        <dbReference type="RuleBase" id="RU361146"/>
    </source>
</evidence>
<dbReference type="InterPro" id="IPR008250">
    <property type="entry name" value="ATPase_P-typ_transduc_dom_A_sf"/>
</dbReference>
<feature type="transmembrane region" description="Helical" evidence="23">
    <location>
        <begin position="835"/>
        <end position="858"/>
    </location>
</feature>
<keyword evidence="14" id="KW-1278">Translocase</keyword>
<evidence type="ECO:0000256" key="2">
    <source>
        <dbReference type="ARBA" id="ARBA00004496"/>
    </source>
</evidence>
<dbReference type="Gene3D" id="1.10.8.270">
    <property type="entry name" value="putative rabgap domain of human tbc1 domain family member 14 like domains"/>
    <property type="match status" value="1"/>
</dbReference>
<keyword evidence="15 23" id="KW-1133">Transmembrane helix</keyword>
<keyword evidence="16" id="KW-0333">Golgi apparatus</keyword>
<keyword evidence="18 23" id="KW-0472">Membrane</keyword>